<protein>
    <recommendedName>
        <fullName evidence="8">Phosphate-specific transport system accessory protein PhoU</fullName>
    </recommendedName>
</protein>
<keyword evidence="6 8" id="KW-0592">Phosphate transport</keyword>
<dbReference type="EMBL" id="CP002025">
    <property type="protein sequence ID" value="ADK30279.1"/>
    <property type="molecule type" value="Genomic_DNA"/>
</dbReference>
<dbReference type="STRING" id="759914.BP951000_0272"/>
<feature type="domain" description="PhoU" evidence="9">
    <location>
        <begin position="131"/>
        <end position="216"/>
    </location>
</feature>
<evidence type="ECO:0000313" key="10">
    <source>
        <dbReference type="EMBL" id="ADK30279.1"/>
    </source>
</evidence>
<dbReference type="InterPro" id="IPR038078">
    <property type="entry name" value="PhoU-like_sf"/>
</dbReference>
<comment type="subcellular location">
    <subcellularLocation>
        <location evidence="1 8">Cytoplasm</location>
    </subcellularLocation>
</comment>
<evidence type="ECO:0000256" key="7">
    <source>
        <dbReference type="ARBA" id="ARBA00056181"/>
    </source>
</evidence>
<keyword evidence="4 8" id="KW-0813">Transport</keyword>
<evidence type="ECO:0000259" key="9">
    <source>
        <dbReference type="Pfam" id="PF01895"/>
    </source>
</evidence>
<evidence type="ECO:0000256" key="3">
    <source>
        <dbReference type="ARBA" id="ARBA00011738"/>
    </source>
</evidence>
<dbReference type="InParanoid" id="D8IAU8"/>
<dbReference type="eggNOG" id="COG0704">
    <property type="taxonomic scope" value="Bacteria"/>
</dbReference>
<dbReference type="PANTHER" id="PTHR42930:SF3">
    <property type="entry name" value="PHOSPHATE-SPECIFIC TRANSPORT SYSTEM ACCESSORY PROTEIN PHOU"/>
    <property type="match status" value="1"/>
</dbReference>
<dbReference type="GO" id="GO:0005737">
    <property type="term" value="C:cytoplasm"/>
    <property type="evidence" value="ECO:0007669"/>
    <property type="project" value="UniProtKB-SubCell"/>
</dbReference>
<sequence length="226" mass="26077">MFIIYNKNGVKKMKKFEEELNKLTEYVVEAGDMIIEALRNSTKALTNGDIELANQVIENDRNINRISYKIESSSLKMLLLEHPVATDLRIVSSALKIATDLERIGDQAKDICDLLRFLLEGNVYKNNIETIIEMSNIIDEMINNCLKAFKEKNGELSKSVIERDDYVDKLFYKMRDAMVNLIKSGTENADQAIYLMMIAKYFEKMGDHAENIAKWVYYYSTGDRVK</sequence>
<dbReference type="InterPro" id="IPR028366">
    <property type="entry name" value="PhoU"/>
</dbReference>
<dbReference type="Gene3D" id="1.20.58.220">
    <property type="entry name" value="Phosphate transport system protein phou homolog 2, domain 2"/>
    <property type="match status" value="1"/>
</dbReference>
<dbReference type="NCBIfam" id="TIGR02135">
    <property type="entry name" value="phoU_full"/>
    <property type="match status" value="1"/>
</dbReference>
<dbReference type="Proteomes" id="UP000000332">
    <property type="component" value="Chromosome"/>
</dbReference>
<dbReference type="FunFam" id="1.20.58.220:FF:000004">
    <property type="entry name" value="Phosphate-specific transport system accessory protein PhoU"/>
    <property type="match status" value="1"/>
</dbReference>
<dbReference type="Pfam" id="PF01895">
    <property type="entry name" value="PhoU"/>
    <property type="match status" value="2"/>
</dbReference>
<evidence type="ECO:0000256" key="2">
    <source>
        <dbReference type="ARBA" id="ARBA00008107"/>
    </source>
</evidence>
<evidence type="ECO:0000256" key="8">
    <source>
        <dbReference type="PIRNR" id="PIRNR003107"/>
    </source>
</evidence>
<dbReference type="GO" id="GO:0030643">
    <property type="term" value="P:intracellular phosphate ion homeostasis"/>
    <property type="evidence" value="ECO:0007669"/>
    <property type="project" value="InterPro"/>
</dbReference>
<dbReference type="PIRSF" id="PIRSF003107">
    <property type="entry name" value="PhoU"/>
    <property type="match status" value="1"/>
</dbReference>
<evidence type="ECO:0000313" key="11">
    <source>
        <dbReference type="Proteomes" id="UP000000332"/>
    </source>
</evidence>
<dbReference type="GO" id="GO:0006817">
    <property type="term" value="P:phosphate ion transport"/>
    <property type="evidence" value="ECO:0007669"/>
    <property type="project" value="UniProtKB-KW"/>
</dbReference>
<comment type="function">
    <text evidence="7 8">Plays a role in the regulation of phosphate uptake.</text>
</comment>
<dbReference type="SUPFAM" id="SSF109755">
    <property type="entry name" value="PhoU-like"/>
    <property type="match status" value="1"/>
</dbReference>
<dbReference type="GO" id="GO:0045936">
    <property type="term" value="P:negative regulation of phosphate metabolic process"/>
    <property type="evidence" value="ECO:0007669"/>
    <property type="project" value="InterPro"/>
</dbReference>
<comment type="subunit">
    <text evidence="3 8">Homodimer.</text>
</comment>
<dbReference type="PANTHER" id="PTHR42930">
    <property type="entry name" value="PHOSPHATE-SPECIFIC TRANSPORT SYSTEM ACCESSORY PROTEIN PHOU"/>
    <property type="match status" value="1"/>
</dbReference>
<reference evidence="10 11" key="1">
    <citation type="journal article" date="2010" name="PLoS ONE">
        <title>The complete genome sequence of the pathogenic intestinal spirochete Brachyspira pilosicoli and comparison with other Brachyspira genomes.</title>
        <authorList>
            <person name="Wanchanthuek P."/>
            <person name="Bellgard M.I."/>
            <person name="La T."/>
            <person name="Ryan K."/>
            <person name="Moolhuijzen P."/>
            <person name="Chapman B."/>
            <person name="Black M."/>
            <person name="Schibeci D."/>
            <person name="Hunter A."/>
            <person name="Barrero R."/>
            <person name="Phillips N.D."/>
            <person name="Hampson D.J."/>
        </authorList>
    </citation>
    <scope>NUCLEOTIDE SEQUENCE [LARGE SCALE GENOMIC DNA]</scope>
    <source>
        <strain evidence="11">ATCC BAA-1826 / 95/1000</strain>
    </source>
</reference>
<comment type="similarity">
    <text evidence="2 8">Belongs to the PhoU family.</text>
</comment>
<evidence type="ECO:0000256" key="6">
    <source>
        <dbReference type="ARBA" id="ARBA00022592"/>
    </source>
</evidence>
<keyword evidence="5 8" id="KW-0963">Cytoplasm</keyword>
<dbReference type="AlphaFoldDB" id="D8IAU8"/>
<accession>D8IAU8</accession>
<dbReference type="InterPro" id="IPR026022">
    <property type="entry name" value="PhoU_dom"/>
</dbReference>
<evidence type="ECO:0000256" key="4">
    <source>
        <dbReference type="ARBA" id="ARBA00022448"/>
    </source>
</evidence>
<organism evidence="10 11">
    <name type="scientific">Brachyspira pilosicoli (strain ATCC BAA-1826 / 95/1000)</name>
    <dbReference type="NCBI Taxonomy" id="759914"/>
    <lineage>
        <taxon>Bacteria</taxon>
        <taxon>Pseudomonadati</taxon>
        <taxon>Spirochaetota</taxon>
        <taxon>Spirochaetia</taxon>
        <taxon>Brachyspirales</taxon>
        <taxon>Brachyspiraceae</taxon>
        <taxon>Brachyspira</taxon>
    </lineage>
</organism>
<keyword evidence="11" id="KW-1185">Reference proteome</keyword>
<proteinExistence type="inferred from homology"/>
<feature type="domain" description="PhoU" evidence="9">
    <location>
        <begin position="28"/>
        <end position="114"/>
    </location>
</feature>
<evidence type="ECO:0000256" key="5">
    <source>
        <dbReference type="ARBA" id="ARBA00022490"/>
    </source>
</evidence>
<name>D8IAU8_BRAP9</name>
<dbReference type="HOGENOM" id="CLU_078518_3_0_12"/>
<dbReference type="KEGG" id="bpo:BP951000_0272"/>
<gene>
    <name evidence="10" type="primary">phoU</name>
    <name evidence="10" type="ordered locus">BP951000_0272</name>
</gene>
<evidence type="ECO:0000256" key="1">
    <source>
        <dbReference type="ARBA" id="ARBA00004496"/>
    </source>
</evidence>